<keyword evidence="3 7" id="KW-0812">Transmembrane</keyword>
<feature type="transmembrane region" description="Helical" evidence="7">
    <location>
        <begin position="636"/>
        <end position="662"/>
    </location>
</feature>
<dbReference type="PROSITE" id="PS51382">
    <property type="entry name" value="SPX"/>
    <property type="match status" value="1"/>
</dbReference>
<gene>
    <name evidence="10" type="ORF">TWF506_006891</name>
</gene>
<evidence type="ECO:0000256" key="2">
    <source>
        <dbReference type="ARBA" id="ARBA00009665"/>
    </source>
</evidence>
<dbReference type="PANTHER" id="PTHR10783:SF103">
    <property type="entry name" value="SOLUTE CARRIER FAMILY 53 MEMBER 1"/>
    <property type="match status" value="1"/>
</dbReference>
<dbReference type="GO" id="GO:0016036">
    <property type="term" value="P:cellular response to phosphate starvation"/>
    <property type="evidence" value="ECO:0007669"/>
    <property type="project" value="TreeGrafter"/>
</dbReference>
<feature type="region of interest" description="Disordered" evidence="6">
    <location>
        <begin position="62"/>
        <end position="260"/>
    </location>
</feature>
<dbReference type="InterPro" id="IPR004342">
    <property type="entry name" value="EXS_C"/>
</dbReference>
<comment type="similarity">
    <text evidence="2">Belongs to the SYG1 (TC 2.A.94) family.</text>
</comment>
<evidence type="ECO:0000313" key="10">
    <source>
        <dbReference type="EMBL" id="KAK6517012.1"/>
    </source>
</evidence>
<dbReference type="EMBL" id="JAVHJM010000003">
    <property type="protein sequence ID" value="KAK6517012.1"/>
    <property type="molecule type" value="Genomic_DNA"/>
</dbReference>
<organism evidence="10 11">
    <name type="scientific">Arthrobotrys conoides</name>
    <dbReference type="NCBI Taxonomy" id="74498"/>
    <lineage>
        <taxon>Eukaryota</taxon>
        <taxon>Fungi</taxon>
        <taxon>Dikarya</taxon>
        <taxon>Ascomycota</taxon>
        <taxon>Pezizomycotina</taxon>
        <taxon>Orbiliomycetes</taxon>
        <taxon>Orbiliales</taxon>
        <taxon>Orbiliaceae</taxon>
        <taxon>Arthrobotrys</taxon>
    </lineage>
</organism>
<feature type="compositionally biased region" description="Polar residues" evidence="6">
    <location>
        <begin position="84"/>
        <end position="101"/>
    </location>
</feature>
<feature type="domain" description="EXS" evidence="8">
    <location>
        <begin position="796"/>
        <end position="992"/>
    </location>
</feature>
<feature type="region of interest" description="Disordered" evidence="6">
    <location>
        <begin position="282"/>
        <end position="301"/>
    </location>
</feature>
<keyword evidence="5 7" id="KW-0472">Membrane</keyword>
<feature type="domain" description="SPX" evidence="9">
    <location>
        <begin position="1"/>
        <end position="543"/>
    </location>
</feature>
<evidence type="ECO:0000313" key="11">
    <source>
        <dbReference type="Proteomes" id="UP001307849"/>
    </source>
</evidence>
<feature type="transmembrane region" description="Helical" evidence="7">
    <location>
        <begin position="830"/>
        <end position="853"/>
    </location>
</feature>
<protein>
    <submittedName>
        <fullName evidence="10">Uncharacterized protein</fullName>
    </submittedName>
</protein>
<feature type="transmembrane region" description="Helical" evidence="7">
    <location>
        <begin position="596"/>
        <end position="616"/>
    </location>
</feature>
<evidence type="ECO:0000256" key="6">
    <source>
        <dbReference type="SAM" id="MobiDB-lite"/>
    </source>
</evidence>
<evidence type="ECO:0000256" key="4">
    <source>
        <dbReference type="ARBA" id="ARBA00022989"/>
    </source>
</evidence>
<comment type="caution">
    <text evidence="10">The sequence shown here is derived from an EMBL/GenBank/DDBJ whole genome shotgun (WGS) entry which is preliminary data.</text>
</comment>
<evidence type="ECO:0000256" key="3">
    <source>
        <dbReference type="ARBA" id="ARBA00022692"/>
    </source>
</evidence>
<feature type="transmembrane region" description="Helical" evidence="7">
    <location>
        <begin position="865"/>
        <end position="888"/>
    </location>
</feature>
<dbReference type="GO" id="GO:0005886">
    <property type="term" value="C:plasma membrane"/>
    <property type="evidence" value="ECO:0007669"/>
    <property type="project" value="TreeGrafter"/>
</dbReference>
<feature type="compositionally biased region" description="Basic and acidic residues" evidence="6">
    <location>
        <begin position="163"/>
        <end position="175"/>
    </location>
</feature>
<evidence type="ECO:0000256" key="7">
    <source>
        <dbReference type="SAM" id="Phobius"/>
    </source>
</evidence>
<dbReference type="Pfam" id="PF03124">
    <property type="entry name" value="EXS"/>
    <property type="match status" value="1"/>
</dbReference>
<feature type="transmembrane region" description="Helical" evidence="7">
    <location>
        <begin position="685"/>
        <end position="709"/>
    </location>
</feature>
<feature type="transmembrane region" description="Helical" evidence="7">
    <location>
        <begin position="715"/>
        <end position="731"/>
    </location>
</feature>
<dbReference type="CDD" id="cd14475">
    <property type="entry name" value="SPX_SYG1_like"/>
    <property type="match status" value="1"/>
</dbReference>
<proteinExistence type="inferred from homology"/>
<accession>A0AAN8P4K5</accession>
<feature type="compositionally biased region" description="Basic and acidic residues" evidence="6">
    <location>
        <begin position="1269"/>
        <end position="1278"/>
    </location>
</feature>
<dbReference type="GO" id="GO:0000822">
    <property type="term" value="F:inositol hexakisphosphate binding"/>
    <property type="evidence" value="ECO:0007669"/>
    <property type="project" value="TreeGrafter"/>
</dbReference>
<dbReference type="Proteomes" id="UP001307849">
    <property type="component" value="Unassembled WGS sequence"/>
</dbReference>
<feature type="compositionally biased region" description="Polar residues" evidence="6">
    <location>
        <begin position="62"/>
        <end position="76"/>
    </location>
</feature>
<feature type="region of interest" description="Disordered" evidence="6">
    <location>
        <begin position="1139"/>
        <end position="1278"/>
    </location>
</feature>
<keyword evidence="11" id="KW-1185">Reference proteome</keyword>
<evidence type="ECO:0000256" key="1">
    <source>
        <dbReference type="ARBA" id="ARBA00004141"/>
    </source>
</evidence>
<keyword evidence="4 7" id="KW-1133">Transmembrane helix</keyword>
<dbReference type="InterPro" id="IPR004331">
    <property type="entry name" value="SPX_dom"/>
</dbReference>
<comment type="subcellular location">
    <subcellularLocation>
        <location evidence="1">Membrane</location>
        <topology evidence="1">Multi-pass membrane protein</topology>
    </subcellularLocation>
</comment>
<dbReference type="AlphaFoldDB" id="A0AAN8P4K5"/>
<dbReference type="Pfam" id="PF03105">
    <property type="entry name" value="SPX"/>
    <property type="match status" value="1"/>
</dbReference>
<evidence type="ECO:0000259" key="9">
    <source>
        <dbReference type="PROSITE" id="PS51382"/>
    </source>
</evidence>
<dbReference type="GO" id="GO:0006817">
    <property type="term" value="P:phosphate ion transport"/>
    <property type="evidence" value="ECO:0007669"/>
    <property type="project" value="TreeGrafter"/>
</dbReference>
<dbReference type="PANTHER" id="PTHR10783">
    <property type="entry name" value="XENOTROPIC AND POLYTROPIC RETROVIRUS RECEPTOR 1-RELATED"/>
    <property type="match status" value="1"/>
</dbReference>
<dbReference type="PROSITE" id="PS51380">
    <property type="entry name" value="EXS"/>
    <property type="match status" value="1"/>
</dbReference>
<feature type="compositionally biased region" description="Low complexity" evidence="6">
    <location>
        <begin position="1225"/>
        <end position="1261"/>
    </location>
</feature>
<feature type="compositionally biased region" description="Gly residues" evidence="6">
    <location>
        <begin position="1210"/>
        <end position="1224"/>
    </location>
</feature>
<feature type="compositionally biased region" description="Polar residues" evidence="6">
    <location>
        <begin position="289"/>
        <end position="301"/>
    </location>
</feature>
<evidence type="ECO:0000259" key="8">
    <source>
        <dbReference type="PROSITE" id="PS51380"/>
    </source>
</evidence>
<name>A0AAN8P4K5_9PEZI</name>
<evidence type="ECO:0000256" key="5">
    <source>
        <dbReference type="ARBA" id="ARBA00023136"/>
    </source>
</evidence>
<feature type="compositionally biased region" description="Acidic residues" evidence="6">
    <location>
        <begin position="1147"/>
        <end position="1161"/>
    </location>
</feature>
<reference evidence="10 11" key="1">
    <citation type="submission" date="2019-10" db="EMBL/GenBank/DDBJ databases">
        <authorList>
            <person name="Palmer J.M."/>
        </authorList>
    </citation>
    <scope>NUCLEOTIDE SEQUENCE [LARGE SCALE GENOMIC DNA]</scope>
    <source>
        <strain evidence="10 11">TWF506</strain>
    </source>
</reference>
<feature type="transmembrane region" description="Helical" evidence="7">
    <location>
        <begin position="908"/>
        <end position="930"/>
    </location>
</feature>
<sequence length="1278" mass="142465">MKFAKQLENNLVPEWRIKYLDYKGSKKKLKAVRRAIRNAEAASASTLGHPSPRIAAGITQRFRSGSTSHDAASSLKQHLPSPIKDTNGSLPTNRKSGTSPITPVHNGLADSPVVGNLTPGQRKHVQQSVLSIQEDEGEDEYDQRGPASGRAVTTPDDTNWKAARNEEGDENERRHLNPLPEPGQRVPGSGGYGSISPGPVNVRPASVSGIPSKPSLPPALDLPEPARPLEERTSVSIRRARTYDSSLSSLGTGPPRGERTPRFVVHDIHDGDVGPHTVLPTDDYGLKPSTPQRLSNSRSESYPTFKNVFDTFRQRVTPGTHRRPASLPNIRNAQIYLEMTEDAQKEFFNYLAEQLHKINEFYIEKETEAKDRLARIEHQVSIMTRNRILEKERERRAEAEVSSTPNFDWKHPKGLVSSVKKRISIDTKGALFKSGTASPEYDTTSLPTIAKLATSALEDAAGPAQPNHRATTDTSLDDYTRRTQTQHVRYKTAKRKLKAALIEYYHSLELLKSYSVLNREAFRKILKKFDKTAHTHIASKYLEEKVHPTSFASSEEIEKLIARTEDIFATHYEKGRRKHAVERLRTREQRFPASGAVFRAGLYLGMSITLLVQALYQAFYRLEDGYGMRHDEQVSYLLQIWAGFAFPTIFMLLFSVCCRAWVRARINYVFIFEFDTRNKLDWRELLELPAMFAFVQVLLMWFCFSTFWGNEFDRIWFPVIYVGLVLIVLFNPFKFGYFHTRKWLLYTLYRLFWAGYYPVEFRDFWSGDIFCSLTYTMGNIPLFFCLWSVNWDTPGQCNSSNSRLLGFFTALPSIWRLLQCFRRYHDTRNAFPHLANAAKYGCGILYYMTLSMWRIDKGNESIKAAFIIFAGVNAFYTSTWDLLMDWSLLNWYAPNRLLRTELAFRRPIAYYLAMIVDPIIRFSWIFYVIFADQVQHSALLSFMISLAEVGRRFIWCFFRMENEHCANVNKFRAYKDDVPLPYNVPLPSMLSHARRTSSGAGRTPRMSAVQARVTDAEARVEEEIAAVSGGLTPIQSGRRPSTGRMSGGLGLGPSAMEAGGIPTMIGGRPTTADILPDRTPLLRAYTLMTTAHAQDFERKRPPTGNLGGVGGGGDATLGSGVGGGGGAGGGGGNTGRFRGYLTNNRYEDDDDDDDDYSESEEGDRKGKNDEYSEGYASSLAEEAVEGMAGLSLRRTRTGGRGSMEVERDGGGSGGSGSGGSGSGSGATTSATGYRGTGAVLSPTSLSSQGGSSQPSPGIGPSNRTAYAGRDYERSGKGK</sequence>
<dbReference type="GO" id="GO:0005794">
    <property type="term" value="C:Golgi apparatus"/>
    <property type="evidence" value="ECO:0007669"/>
    <property type="project" value="TreeGrafter"/>
</dbReference>